<protein>
    <submittedName>
        <fullName evidence="2">Uncharacterized protein</fullName>
    </submittedName>
</protein>
<evidence type="ECO:0000313" key="2">
    <source>
        <dbReference type="EMBL" id="GHH02119.1"/>
    </source>
</evidence>
<comment type="caution">
    <text evidence="2">The sequence shown here is derived from an EMBL/GenBank/DDBJ whole genome shotgun (WGS) entry which is preliminary data.</text>
</comment>
<sequence>MAEKRKIMGFGYHLLDLYEALARAMYDAKGLHPNLDYPAGPAYHQPHPAVECVHRTHRTGGRPGRITGKRQRETDPVW</sequence>
<name>A0ABQ3L4M4_9PSEU</name>
<evidence type="ECO:0000256" key="1">
    <source>
        <dbReference type="SAM" id="MobiDB-lite"/>
    </source>
</evidence>
<reference evidence="3" key="1">
    <citation type="journal article" date="2019" name="Int. J. Syst. Evol. Microbiol.">
        <title>The Global Catalogue of Microorganisms (GCM) 10K type strain sequencing project: providing services to taxonomists for standard genome sequencing and annotation.</title>
        <authorList>
            <consortium name="The Broad Institute Genomics Platform"/>
            <consortium name="The Broad Institute Genome Sequencing Center for Infectious Disease"/>
            <person name="Wu L."/>
            <person name="Ma J."/>
        </authorList>
    </citation>
    <scope>NUCLEOTIDE SEQUENCE [LARGE SCALE GENOMIC DNA]</scope>
    <source>
        <strain evidence="3">CGMCC 4.7683</strain>
    </source>
</reference>
<keyword evidence="3" id="KW-1185">Reference proteome</keyword>
<evidence type="ECO:0000313" key="3">
    <source>
        <dbReference type="Proteomes" id="UP000635387"/>
    </source>
</evidence>
<accession>A0ABQ3L4M4</accession>
<gene>
    <name evidence="2" type="ORF">GCM10017790_02880</name>
</gene>
<dbReference type="SUPFAM" id="SSF48256">
    <property type="entry name" value="Citrate synthase"/>
    <property type="match status" value="1"/>
</dbReference>
<dbReference type="EMBL" id="BNAY01000001">
    <property type="protein sequence ID" value="GHH02119.1"/>
    <property type="molecule type" value="Genomic_DNA"/>
</dbReference>
<dbReference type="Proteomes" id="UP000635387">
    <property type="component" value="Unassembled WGS sequence"/>
</dbReference>
<organism evidence="2 3">
    <name type="scientific">Amycolatopsis oliviviridis</name>
    <dbReference type="NCBI Taxonomy" id="1471590"/>
    <lineage>
        <taxon>Bacteria</taxon>
        <taxon>Bacillati</taxon>
        <taxon>Actinomycetota</taxon>
        <taxon>Actinomycetes</taxon>
        <taxon>Pseudonocardiales</taxon>
        <taxon>Pseudonocardiaceae</taxon>
        <taxon>Amycolatopsis</taxon>
    </lineage>
</organism>
<dbReference type="InterPro" id="IPR036969">
    <property type="entry name" value="Citrate_synthase_sf"/>
</dbReference>
<proteinExistence type="predicted"/>
<feature type="region of interest" description="Disordered" evidence="1">
    <location>
        <begin position="55"/>
        <end position="78"/>
    </location>
</feature>